<feature type="region of interest" description="Disordered" evidence="1">
    <location>
        <begin position="88"/>
        <end position="110"/>
    </location>
</feature>
<evidence type="ECO:0000313" key="2">
    <source>
        <dbReference type="EMBL" id="KAF5354379.1"/>
    </source>
</evidence>
<comment type="caution">
    <text evidence="2">The sequence shown here is derived from an EMBL/GenBank/DDBJ whole genome shotgun (WGS) entry which is preliminary data.</text>
</comment>
<dbReference type="OrthoDB" id="423498at2759"/>
<dbReference type="AlphaFoldDB" id="A0A8H5D6A4"/>
<organism evidence="2 3">
    <name type="scientific">Tetrapyrgos nigripes</name>
    <dbReference type="NCBI Taxonomy" id="182062"/>
    <lineage>
        <taxon>Eukaryota</taxon>
        <taxon>Fungi</taxon>
        <taxon>Dikarya</taxon>
        <taxon>Basidiomycota</taxon>
        <taxon>Agaricomycotina</taxon>
        <taxon>Agaricomycetes</taxon>
        <taxon>Agaricomycetidae</taxon>
        <taxon>Agaricales</taxon>
        <taxon>Marasmiineae</taxon>
        <taxon>Marasmiaceae</taxon>
        <taxon>Tetrapyrgos</taxon>
    </lineage>
</organism>
<dbReference type="EMBL" id="JAACJM010000060">
    <property type="protein sequence ID" value="KAF5354379.1"/>
    <property type="molecule type" value="Genomic_DNA"/>
</dbReference>
<proteinExistence type="predicted"/>
<feature type="compositionally biased region" description="Basic and acidic residues" evidence="1">
    <location>
        <begin position="92"/>
        <end position="104"/>
    </location>
</feature>
<evidence type="ECO:0000256" key="1">
    <source>
        <dbReference type="SAM" id="MobiDB-lite"/>
    </source>
</evidence>
<sequence>MADSATEIETSPIWPRWCRICRTTVDRSHRTQHPGIIDALADPSSDSEVDYGNTPTKKKNGLKRAASDSEMDDTYKKTKISVVLRIGRQLGRHGDQRTVKDGPKGHLQAS</sequence>
<name>A0A8H5D6A4_9AGAR</name>
<evidence type="ECO:0000313" key="3">
    <source>
        <dbReference type="Proteomes" id="UP000559256"/>
    </source>
</evidence>
<gene>
    <name evidence="2" type="ORF">D9758_010733</name>
</gene>
<accession>A0A8H5D6A4</accession>
<keyword evidence="3" id="KW-1185">Reference proteome</keyword>
<feature type="region of interest" description="Disordered" evidence="1">
    <location>
        <begin position="26"/>
        <end position="72"/>
    </location>
</feature>
<reference evidence="2 3" key="1">
    <citation type="journal article" date="2020" name="ISME J.">
        <title>Uncovering the hidden diversity of litter-decomposition mechanisms in mushroom-forming fungi.</title>
        <authorList>
            <person name="Floudas D."/>
            <person name="Bentzer J."/>
            <person name="Ahren D."/>
            <person name="Johansson T."/>
            <person name="Persson P."/>
            <person name="Tunlid A."/>
        </authorList>
    </citation>
    <scope>NUCLEOTIDE SEQUENCE [LARGE SCALE GENOMIC DNA]</scope>
    <source>
        <strain evidence="2 3">CBS 291.85</strain>
    </source>
</reference>
<dbReference type="Proteomes" id="UP000559256">
    <property type="component" value="Unassembled WGS sequence"/>
</dbReference>
<protein>
    <submittedName>
        <fullName evidence="2">Uncharacterized protein</fullName>
    </submittedName>
</protein>